<dbReference type="AlphaFoldDB" id="A0A8J8NM40"/>
<sequence length="69" mass="7923">MIIYKFCSWSFKVDSKLKASLTSARILDRMQLIDVVLVAGNETTRTQPTLIYFKTLILQQLTMALRQNG</sequence>
<dbReference type="Proteomes" id="UP000785679">
    <property type="component" value="Unassembled WGS sequence"/>
</dbReference>
<reference evidence="1" key="1">
    <citation type="submission" date="2019-06" db="EMBL/GenBank/DDBJ databases">
        <authorList>
            <person name="Zheng W."/>
        </authorList>
    </citation>
    <scope>NUCLEOTIDE SEQUENCE</scope>
    <source>
        <strain evidence="1">QDHG01</strain>
    </source>
</reference>
<comment type="caution">
    <text evidence="1">The sequence shown here is derived from an EMBL/GenBank/DDBJ whole genome shotgun (WGS) entry which is preliminary data.</text>
</comment>
<gene>
    <name evidence="1" type="ORF">FGO68_gene16554</name>
</gene>
<name>A0A8J8NM40_HALGN</name>
<organism evidence="1 2">
    <name type="scientific">Halteria grandinella</name>
    <dbReference type="NCBI Taxonomy" id="5974"/>
    <lineage>
        <taxon>Eukaryota</taxon>
        <taxon>Sar</taxon>
        <taxon>Alveolata</taxon>
        <taxon>Ciliophora</taxon>
        <taxon>Intramacronucleata</taxon>
        <taxon>Spirotrichea</taxon>
        <taxon>Stichotrichia</taxon>
        <taxon>Sporadotrichida</taxon>
        <taxon>Halteriidae</taxon>
        <taxon>Halteria</taxon>
    </lineage>
</organism>
<accession>A0A8J8NM40</accession>
<protein>
    <submittedName>
        <fullName evidence="1">Uncharacterized protein</fullName>
    </submittedName>
</protein>
<proteinExistence type="predicted"/>
<evidence type="ECO:0000313" key="1">
    <source>
        <dbReference type="EMBL" id="TNV78067.1"/>
    </source>
</evidence>
<dbReference type="EMBL" id="RRYP01010940">
    <property type="protein sequence ID" value="TNV78067.1"/>
    <property type="molecule type" value="Genomic_DNA"/>
</dbReference>
<keyword evidence="2" id="KW-1185">Reference proteome</keyword>
<evidence type="ECO:0000313" key="2">
    <source>
        <dbReference type="Proteomes" id="UP000785679"/>
    </source>
</evidence>